<comment type="subcellular location">
    <subcellularLocation>
        <location evidence="1">Membrane</location>
        <topology evidence="1">Multi-pass membrane protein</topology>
    </subcellularLocation>
</comment>
<dbReference type="GO" id="GO:0004888">
    <property type="term" value="F:transmembrane signaling receptor activity"/>
    <property type="evidence" value="ECO:0007669"/>
    <property type="project" value="InterPro"/>
</dbReference>
<dbReference type="InterPro" id="IPR006029">
    <property type="entry name" value="Neurotrans-gated_channel_TM"/>
</dbReference>
<proteinExistence type="predicted"/>
<dbReference type="GO" id="GO:0016020">
    <property type="term" value="C:membrane"/>
    <property type="evidence" value="ECO:0007669"/>
    <property type="project" value="UniProtKB-SubCell"/>
</dbReference>
<dbReference type="Pfam" id="PF02932">
    <property type="entry name" value="Neur_chan_memb"/>
    <property type="match status" value="1"/>
</dbReference>
<dbReference type="CDD" id="cd18989">
    <property type="entry name" value="LGIC_ECD_cation"/>
    <property type="match status" value="1"/>
</dbReference>
<sequence>MALYSLGEFDAVNGLIEFAGALSMNWTDEIPEILGLTANVSAGTSMLWPSDSIWTPDIVLLNAVDTIEKLGSSTYMVRITVQTSSQPVEISWQPRVVVRASCSADVTYFPFDRQICSFTYTPWNYLASEVTLEISSSSWDLTSYEENGAWTVIETKTESYILNSKSYNKYTVTIERRYLFYAFNIIIPTLLLSLVTGFVFLLPAEAGGRVGFSITCFLTFAVLLQTLMNFIPDASSPLSLMTVYLALMMMFGALINILVILILRLYHKPEGSKVPRWLKIILRLITCSVCKVCCKACCEKMEKQSRQNIPDHTELTDVEDSKKEDAPPNEADVNADDDHEIDWPFIGRTVDAFFFVALLGGQAALSVHDVSLNHKRVYDLSKYARTHGEPFLLCVPTS</sequence>
<feature type="compositionally biased region" description="Basic and acidic residues" evidence="5">
    <location>
        <begin position="309"/>
        <end position="326"/>
    </location>
</feature>
<dbReference type="PANTHER" id="PTHR18945">
    <property type="entry name" value="NEUROTRANSMITTER GATED ION CHANNEL"/>
    <property type="match status" value="1"/>
</dbReference>
<dbReference type="Gene3D" id="2.70.170.10">
    <property type="entry name" value="Neurotransmitter-gated ion-channel ligand-binding domain"/>
    <property type="match status" value="1"/>
</dbReference>
<organism evidence="9 10">
    <name type="scientific">Potamilus streckersoni</name>
    <dbReference type="NCBI Taxonomy" id="2493646"/>
    <lineage>
        <taxon>Eukaryota</taxon>
        <taxon>Metazoa</taxon>
        <taxon>Spiralia</taxon>
        <taxon>Lophotrochozoa</taxon>
        <taxon>Mollusca</taxon>
        <taxon>Bivalvia</taxon>
        <taxon>Autobranchia</taxon>
        <taxon>Heteroconchia</taxon>
        <taxon>Palaeoheterodonta</taxon>
        <taxon>Unionida</taxon>
        <taxon>Unionoidea</taxon>
        <taxon>Unionidae</taxon>
        <taxon>Ambleminae</taxon>
        <taxon>Lampsilini</taxon>
        <taxon>Potamilus</taxon>
    </lineage>
</organism>
<feature type="transmembrane region" description="Helical" evidence="6">
    <location>
        <begin position="210"/>
        <end position="231"/>
    </location>
</feature>
<evidence type="ECO:0000256" key="4">
    <source>
        <dbReference type="ARBA" id="ARBA00023136"/>
    </source>
</evidence>
<feature type="region of interest" description="Disordered" evidence="5">
    <location>
        <begin position="309"/>
        <end position="334"/>
    </location>
</feature>
<evidence type="ECO:0000256" key="2">
    <source>
        <dbReference type="ARBA" id="ARBA00022692"/>
    </source>
</evidence>
<dbReference type="AlphaFoldDB" id="A0AAE0TIS8"/>
<gene>
    <name evidence="9" type="ORF">CHS0354_017868</name>
</gene>
<dbReference type="InterPro" id="IPR038050">
    <property type="entry name" value="Neuro_actylchol_rec"/>
</dbReference>
<feature type="transmembrane region" description="Helical" evidence="6">
    <location>
        <begin position="178"/>
        <end position="203"/>
    </location>
</feature>
<dbReference type="Gene3D" id="1.20.58.390">
    <property type="entry name" value="Neurotransmitter-gated ion-channel transmembrane domain"/>
    <property type="match status" value="1"/>
</dbReference>
<evidence type="ECO:0000313" key="10">
    <source>
        <dbReference type="Proteomes" id="UP001195483"/>
    </source>
</evidence>
<evidence type="ECO:0000256" key="5">
    <source>
        <dbReference type="SAM" id="MobiDB-lite"/>
    </source>
</evidence>
<evidence type="ECO:0000259" key="8">
    <source>
        <dbReference type="Pfam" id="PF02932"/>
    </source>
</evidence>
<dbReference type="InterPro" id="IPR036719">
    <property type="entry name" value="Neuro-gated_channel_TM_sf"/>
</dbReference>
<dbReference type="InterPro" id="IPR006201">
    <property type="entry name" value="Neur_channel"/>
</dbReference>
<keyword evidence="4 6" id="KW-0472">Membrane</keyword>
<feature type="transmembrane region" description="Helical" evidence="6">
    <location>
        <begin position="243"/>
        <end position="266"/>
    </location>
</feature>
<evidence type="ECO:0000313" key="9">
    <source>
        <dbReference type="EMBL" id="KAK3610991.1"/>
    </source>
</evidence>
<keyword evidence="10" id="KW-1185">Reference proteome</keyword>
<dbReference type="CDD" id="cd19051">
    <property type="entry name" value="LGIC_TM_cation"/>
    <property type="match status" value="1"/>
</dbReference>
<protein>
    <submittedName>
        <fullName evidence="9">Uncharacterized protein</fullName>
    </submittedName>
</protein>
<dbReference type="GO" id="GO:0005230">
    <property type="term" value="F:extracellular ligand-gated monoatomic ion channel activity"/>
    <property type="evidence" value="ECO:0007669"/>
    <property type="project" value="InterPro"/>
</dbReference>
<reference evidence="9" key="2">
    <citation type="journal article" date="2021" name="Genome Biol. Evol.">
        <title>Developing a high-quality reference genome for a parasitic bivalve with doubly uniparental inheritance (Bivalvia: Unionida).</title>
        <authorList>
            <person name="Smith C.H."/>
        </authorList>
    </citation>
    <scope>NUCLEOTIDE SEQUENCE</scope>
    <source>
        <strain evidence="9">CHS0354</strain>
        <tissue evidence="9">Mantle</tissue>
    </source>
</reference>
<evidence type="ECO:0000256" key="6">
    <source>
        <dbReference type="SAM" id="Phobius"/>
    </source>
</evidence>
<name>A0AAE0TIS8_9BIVA</name>
<dbReference type="SUPFAM" id="SSF90112">
    <property type="entry name" value="Neurotransmitter-gated ion-channel transmembrane pore"/>
    <property type="match status" value="1"/>
</dbReference>
<dbReference type="InterPro" id="IPR036734">
    <property type="entry name" value="Neur_chan_lig-bd_sf"/>
</dbReference>
<evidence type="ECO:0000259" key="7">
    <source>
        <dbReference type="Pfam" id="PF02931"/>
    </source>
</evidence>
<evidence type="ECO:0000256" key="1">
    <source>
        <dbReference type="ARBA" id="ARBA00004141"/>
    </source>
</evidence>
<feature type="domain" description="Neurotransmitter-gated ion-channel ligand-binding" evidence="7">
    <location>
        <begin position="1"/>
        <end position="177"/>
    </location>
</feature>
<keyword evidence="3 6" id="KW-1133">Transmembrane helix</keyword>
<dbReference type="Proteomes" id="UP001195483">
    <property type="component" value="Unassembled WGS sequence"/>
</dbReference>
<dbReference type="EMBL" id="JAEAOA010001103">
    <property type="protein sequence ID" value="KAK3610991.1"/>
    <property type="molecule type" value="Genomic_DNA"/>
</dbReference>
<evidence type="ECO:0000256" key="3">
    <source>
        <dbReference type="ARBA" id="ARBA00022989"/>
    </source>
</evidence>
<dbReference type="PRINTS" id="PR00252">
    <property type="entry name" value="NRIONCHANNEL"/>
</dbReference>
<keyword evidence="2 6" id="KW-0812">Transmembrane</keyword>
<feature type="domain" description="Neurotransmitter-gated ion-channel transmembrane" evidence="8">
    <location>
        <begin position="185"/>
        <end position="287"/>
    </location>
</feature>
<dbReference type="SUPFAM" id="SSF63712">
    <property type="entry name" value="Nicotinic receptor ligand binding domain-like"/>
    <property type="match status" value="1"/>
</dbReference>
<comment type="caution">
    <text evidence="9">The sequence shown here is derived from an EMBL/GenBank/DDBJ whole genome shotgun (WGS) entry which is preliminary data.</text>
</comment>
<accession>A0AAE0TIS8</accession>
<dbReference type="Pfam" id="PF02931">
    <property type="entry name" value="Neur_chan_LBD"/>
    <property type="match status" value="1"/>
</dbReference>
<reference evidence="9" key="1">
    <citation type="journal article" date="2021" name="Genome Biol. Evol.">
        <title>A High-Quality Reference Genome for a Parasitic Bivalve with Doubly Uniparental Inheritance (Bivalvia: Unionida).</title>
        <authorList>
            <person name="Smith C.H."/>
        </authorList>
    </citation>
    <scope>NUCLEOTIDE SEQUENCE</scope>
    <source>
        <strain evidence="9">CHS0354</strain>
    </source>
</reference>
<reference evidence="9" key="3">
    <citation type="submission" date="2023-05" db="EMBL/GenBank/DDBJ databases">
        <authorList>
            <person name="Smith C.H."/>
        </authorList>
    </citation>
    <scope>NUCLEOTIDE SEQUENCE</scope>
    <source>
        <strain evidence="9">CHS0354</strain>
        <tissue evidence="9">Mantle</tissue>
    </source>
</reference>
<dbReference type="InterPro" id="IPR006202">
    <property type="entry name" value="Neur_chan_lig-bd"/>
</dbReference>